<dbReference type="EMBL" id="CP000453">
    <property type="protein sequence ID" value="ABI55586.1"/>
    <property type="molecule type" value="Genomic_DNA"/>
</dbReference>
<organism evidence="2 3">
    <name type="scientific">Alkalilimnicola ehrlichii (strain ATCC BAA-1101 / DSM 17681 / MLHE-1)</name>
    <dbReference type="NCBI Taxonomy" id="187272"/>
    <lineage>
        <taxon>Bacteria</taxon>
        <taxon>Pseudomonadati</taxon>
        <taxon>Pseudomonadota</taxon>
        <taxon>Gammaproteobacteria</taxon>
        <taxon>Chromatiales</taxon>
        <taxon>Ectothiorhodospiraceae</taxon>
        <taxon>Alkalilimnicola</taxon>
    </lineage>
</organism>
<keyword evidence="3" id="KW-1185">Reference proteome</keyword>
<dbReference type="Pfam" id="PF10981">
    <property type="entry name" value="DUF2788"/>
    <property type="match status" value="1"/>
</dbReference>
<name>Q0AC51_ALKEH</name>
<evidence type="ECO:0000256" key="1">
    <source>
        <dbReference type="SAM" id="Phobius"/>
    </source>
</evidence>
<dbReference type="RefSeq" id="WP_011627982.1">
    <property type="nucleotide sequence ID" value="NC_008340.1"/>
</dbReference>
<dbReference type="KEGG" id="aeh:Mlg_0231"/>
<evidence type="ECO:0000313" key="3">
    <source>
        <dbReference type="Proteomes" id="UP000001962"/>
    </source>
</evidence>
<proteinExistence type="predicted"/>
<accession>Q0AC51</accession>
<dbReference type="HOGENOM" id="CLU_190515_0_0_6"/>
<reference evidence="3" key="1">
    <citation type="submission" date="2006-08" db="EMBL/GenBank/DDBJ databases">
        <title>Complete sequence of Alkalilimnicola ehrilichei MLHE-1.</title>
        <authorList>
            <person name="Copeland A."/>
            <person name="Lucas S."/>
            <person name="Lapidus A."/>
            <person name="Barry K."/>
            <person name="Detter J.C."/>
            <person name="Glavina del Rio T."/>
            <person name="Hammon N."/>
            <person name="Israni S."/>
            <person name="Dalin E."/>
            <person name="Tice H."/>
            <person name="Pitluck S."/>
            <person name="Sims D."/>
            <person name="Brettin T."/>
            <person name="Bruce D."/>
            <person name="Han C."/>
            <person name="Tapia R."/>
            <person name="Gilna P."/>
            <person name="Schmutz J."/>
            <person name="Larimer F."/>
            <person name="Land M."/>
            <person name="Hauser L."/>
            <person name="Kyrpides N."/>
            <person name="Mikhailova N."/>
            <person name="Oremland R.S."/>
            <person name="Hoeft S.E."/>
            <person name="Switzer-Blum J."/>
            <person name="Kulp T."/>
            <person name="King G."/>
            <person name="Tabita R."/>
            <person name="Witte B."/>
            <person name="Santini J.M."/>
            <person name="Basu P."/>
            <person name="Hollibaugh J.T."/>
            <person name="Xie G."/>
            <person name="Stolz J.F."/>
            <person name="Richardson P."/>
        </authorList>
    </citation>
    <scope>NUCLEOTIDE SEQUENCE [LARGE SCALE GENOMIC DNA]</scope>
    <source>
        <strain evidence="3">ATCC BAA-1101 / DSM 17681 / MLHE-1</strain>
    </source>
</reference>
<sequence length="68" mass="7589">MHADEILSTYFLPVGLGFFMAYMMFIIWKLGKDSKAGKFGMIVLFIVLGFGMFGFLVKTILVEVMGIG</sequence>
<gene>
    <name evidence="2" type="ordered locus">Mlg_0231</name>
</gene>
<keyword evidence="1" id="KW-0812">Transmembrane</keyword>
<protein>
    <recommendedName>
        <fullName evidence="4">DUF2788 domain-containing protein</fullName>
    </recommendedName>
</protein>
<feature type="transmembrane region" description="Helical" evidence="1">
    <location>
        <begin position="39"/>
        <end position="61"/>
    </location>
</feature>
<evidence type="ECO:0000313" key="2">
    <source>
        <dbReference type="EMBL" id="ABI55586.1"/>
    </source>
</evidence>
<keyword evidence="1" id="KW-1133">Transmembrane helix</keyword>
<dbReference type="AlphaFoldDB" id="Q0AC51"/>
<dbReference type="OrthoDB" id="5625617at2"/>
<dbReference type="Proteomes" id="UP000001962">
    <property type="component" value="Chromosome"/>
</dbReference>
<evidence type="ECO:0008006" key="4">
    <source>
        <dbReference type="Google" id="ProtNLM"/>
    </source>
</evidence>
<dbReference type="InterPro" id="IPR021249">
    <property type="entry name" value="DUF2788"/>
</dbReference>
<keyword evidence="1" id="KW-0472">Membrane</keyword>
<feature type="transmembrane region" description="Helical" evidence="1">
    <location>
        <begin position="6"/>
        <end position="27"/>
    </location>
</feature>